<dbReference type="Proteomes" id="UP001242045">
    <property type="component" value="Unassembled WGS sequence"/>
</dbReference>
<reference evidence="2" key="1">
    <citation type="submission" date="2023-07" db="EMBL/GenBank/DDBJ databases">
        <title>Sorghum-associated microbial communities from plants grown in Nebraska, USA.</title>
        <authorList>
            <person name="Schachtman D."/>
        </authorList>
    </citation>
    <scope>NUCLEOTIDE SEQUENCE</scope>
    <source>
        <strain evidence="2">DS3754</strain>
    </source>
</reference>
<dbReference type="AlphaFoldDB" id="A0AAW8CWE8"/>
<feature type="region of interest" description="Disordered" evidence="1">
    <location>
        <begin position="1"/>
        <end position="64"/>
    </location>
</feature>
<proteinExistence type="predicted"/>
<evidence type="ECO:0000313" key="2">
    <source>
        <dbReference type="EMBL" id="MDP9893267.1"/>
    </source>
</evidence>
<name>A0AAW8CWE8_9BURK</name>
<comment type="caution">
    <text evidence="2">The sequence shown here is derived from an EMBL/GenBank/DDBJ whole genome shotgun (WGS) entry which is preliminary data.</text>
</comment>
<gene>
    <name evidence="2" type="ORF">J2W31_002378</name>
</gene>
<evidence type="ECO:0000313" key="3">
    <source>
        <dbReference type="Proteomes" id="UP001242045"/>
    </source>
</evidence>
<organism evidence="2 3">
    <name type="scientific">Variovorax boronicumulans</name>
    <dbReference type="NCBI Taxonomy" id="436515"/>
    <lineage>
        <taxon>Bacteria</taxon>
        <taxon>Pseudomonadati</taxon>
        <taxon>Pseudomonadota</taxon>
        <taxon>Betaproteobacteria</taxon>
        <taxon>Burkholderiales</taxon>
        <taxon>Comamonadaceae</taxon>
        <taxon>Variovorax</taxon>
    </lineage>
</organism>
<sequence length="64" mass="7161">MSSRTKAPTHEEPEVTQEESVPSDGRDTEGEEMMKKVVNRKLEDPGSAEDKTPQKAEKSRESKS</sequence>
<protein>
    <submittedName>
        <fullName evidence="2">Uncharacterized protein</fullName>
    </submittedName>
</protein>
<accession>A0AAW8CWE8</accession>
<feature type="compositionally biased region" description="Basic and acidic residues" evidence="1">
    <location>
        <begin position="24"/>
        <end position="64"/>
    </location>
</feature>
<evidence type="ECO:0000256" key="1">
    <source>
        <dbReference type="SAM" id="MobiDB-lite"/>
    </source>
</evidence>
<dbReference type="RefSeq" id="WP_307509211.1">
    <property type="nucleotide sequence ID" value="NZ_JAUSRD010000004.1"/>
</dbReference>
<dbReference type="EMBL" id="JAUSRD010000004">
    <property type="protein sequence ID" value="MDP9893267.1"/>
    <property type="molecule type" value="Genomic_DNA"/>
</dbReference>